<keyword evidence="1" id="KW-1185">Reference proteome</keyword>
<proteinExistence type="predicted"/>
<dbReference type="WBParaSite" id="TREG1_650.1">
    <property type="protein sequence ID" value="TREG1_650.1"/>
    <property type="gene ID" value="TREG1_650"/>
</dbReference>
<sequence>MEGSDACNSELLRVWEKRKNCRDKIVDLHKKYFADTLNTLTQLETPTPKESEIMIEKSEIRIPVNIPALSDIFNDMDKMEKYLVDQIRALSAIKSSEIITNDDLLGFVPIDR</sequence>
<evidence type="ECO:0000313" key="2">
    <source>
        <dbReference type="WBParaSite" id="TREG1_650.1"/>
    </source>
</evidence>
<dbReference type="AlphaFoldDB" id="A0AA85K3W1"/>
<organism evidence="1 2">
    <name type="scientific">Trichobilharzia regenti</name>
    <name type="common">Nasal bird schistosome</name>
    <dbReference type="NCBI Taxonomy" id="157069"/>
    <lineage>
        <taxon>Eukaryota</taxon>
        <taxon>Metazoa</taxon>
        <taxon>Spiralia</taxon>
        <taxon>Lophotrochozoa</taxon>
        <taxon>Platyhelminthes</taxon>
        <taxon>Trematoda</taxon>
        <taxon>Digenea</taxon>
        <taxon>Strigeidida</taxon>
        <taxon>Schistosomatoidea</taxon>
        <taxon>Schistosomatidae</taxon>
        <taxon>Trichobilharzia</taxon>
    </lineage>
</organism>
<reference evidence="2 3" key="2">
    <citation type="submission" date="2023-11" db="UniProtKB">
        <authorList>
            <consortium name="WormBaseParasite"/>
        </authorList>
    </citation>
    <scope>IDENTIFICATION</scope>
</reference>
<evidence type="ECO:0000313" key="1">
    <source>
        <dbReference type="Proteomes" id="UP000050795"/>
    </source>
</evidence>
<name>A0AA85K3W1_TRIRE</name>
<reference evidence="1" key="1">
    <citation type="submission" date="2022-06" db="EMBL/GenBank/DDBJ databases">
        <authorList>
            <person name="Berger JAMES D."/>
            <person name="Berger JAMES D."/>
        </authorList>
    </citation>
    <scope>NUCLEOTIDE SEQUENCE [LARGE SCALE GENOMIC DNA]</scope>
</reference>
<accession>A0AA85K3W1</accession>
<dbReference type="Proteomes" id="UP000050795">
    <property type="component" value="Unassembled WGS sequence"/>
</dbReference>
<dbReference type="WBParaSite" id="TREG1_660.1">
    <property type="protein sequence ID" value="TREG1_660.1"/>
    <property type="gene ID" value="TREG1_660"/>
</dbReference>
<evidence type="ECO:0000313" key="3">
    <source>
        <dbReference type="WBParaSite" id="TREG1_660.1"/>
    </source>
</evidence>
<protein>
    <submittedName>
        <fullName evidence="2 3">Uncharacterized protein</fullName>
    </submittedName>
</protein>